<evidence type="ECO:0000313" key="6">
    <source>
        <dbReference type="EMBL" id="RXK36749.1"/>
    </source>
</evidence>
<dbReference type="SUPFAM" id="SSF48371">
    <property type="entry name" value="ARM repeat"/>
    <property type="match status" value="1"/>
</dbReference>
<evidence type="ECO:0000256" key="3">
    <source>
        <dbReference type="ARBA" id="ARBA00022786"/>
    </source>
</evidence>
<feature type="domain" description="TATA-binding protein interacting (TIP20)" evidence="5">
    <location>
        <begin position="1066"/>
        <end position="1196"/>
    </location>
</feature>
<dbReference type="Pfam" id="PF08623">
    <property type="entry name" value="TIP120"/>
    <property type="match status" value="1"/>
</dbReference>
<sequence length="1244" mass="136387">MESNALAAELTKLNSTDSDLRLMALSDIGKQLRNVPGTSKTLSSRDHFLADQSSESRLVNKVTEILQTDPNSEVKNMAVSVIAVLSKRCRRALLHPMIQSLTDGINSKSEEEREIACLALKAVVSEITITDQKQIIEPEVETQTAAQLCQILSDLYTRTADFIVISDKIQSSAQKSLIPLFFSATPAIRKRVISTFAVLVSVIPNLFDDHLKGIILQGLQGDNDGPRTSVFIINVLAKTSLSSKIGVFVQENDSAVIRAIIDLAELAPDVDSMETIEAALGTLETLLLRCPTEMSGFIMPVTQLALDLIKYDPNYVTNDEEDEDMEDEQEEDDEYDEDPYSDDEDDSWKLRRAAAKILYALIGTRNEYLTEFFNSAALPLIARFSEREESVRLEVLSAFENFLKQTAIAKSAEVASGGRNKRKRSQEMDEDSVTEDSIITSVRTCVPSLLKSLLKQLSSKSILTREKSFNLLRLVTEILEGDLDTSSDSICDASVQALRYTEGASSSLTIAALSFFTVFFKYQISRVYAKHLPALVPSIVRCMKSKLQRVSFEAFTTASALAQSARPRGSSSPLPNPLAQPIEQLLAATTDVLGDATVDGEVREQALETLGTLLVHEGDVLSFRVSTCLPLIGARLGSEATATAAIVVIGKIADSTTCEAPEFDSWFLETLPHVVSALRRSRKTSSRAPELICLQNILLRLGDTLPPAKAIEIVSELRSTIDTAPSIQVIATLLEQQPACRPPVVELVPSVLQVVKSSNINSALIDALLRFFGAYVDGDVDCATRLVPALVDNLGTEASLPNGTIGGASAQLTTAKCIGMVVKHSQRNAAGVVTMFHRMIKSAKATEASVYLALLCVGEIGRTTDLSANTDLFELTLTLFQNLSEVVQSAAAFAVGNMAVGSPRVLLPMLVRHIESGTTENVRILLLHALKEVVLHSPTAQLEVIVDSLWRPLFESPKSAKKAGEKEELGDDGIRNVKAACIGKLTTAAPARFLPQLQELLRSSPENRALVAAAVRYTFTDTSSSYDELIAPIIVDFLSLMHDENLVVRRLSLASLNAAMQNKPHLIFDKLGVLQPLLYQETEIKPELQRTIMMGPFKVTQDDGLENRKTAYETMYTLLGASFYKVDLGTFTDRVLAALKDVNEIKVLGLMLLLRLGECAPTTILPRLDDTVESLKGVMKDVEVKDDTVKQDLERKGKAFSHLVDQLSHPSFHFLIFLPFSSVHVHTSFLLSHRVYFIRNSSRQ</sequence>
<organism evidence="6 7">
    <name type="scientific">Tremella mesenterica</name>
    <name type="common">Jelly fungus</name>
    <dbReference type="NCBI Taxonomy" id="5217"/>
    <lineage>
        <taxon>Eukaryota</taxon>
        <taxon>Fungi</taxon>
        <taxon>Dikarya</taxon>
        <taxon>Basidiomycota</taxon>
        <taxon>Agaricomycotina</taxon>
        <taxon>Tremellomycetes</taxon>
        <taxon>Tremellales</taxon>
        <taxon>Tremellaceae</taxon>
        <taxon>Tremella</taxon>
    </lineage>
</organism>
<dbReference type="Pfam" id="PF25782">
    <property type="entry name" value="TPR_CAND1"/>
    <property type="match status" value="1"/>
</dbReference>
<dbReference type="VEuPathDB" id="FungiDB:TREMEDRAFT_44997"/>
<dbReference type="EMBL" id="SDIL01000088">
    <property type="protein sequence ID" value="RXK36749.1"/>
    <property type="molecule type" value="Genomic_DNA"/>
</dbReference>
<dbReference type="OrthoDB" id="6260732at2759"/>
<dbReference type="InterPro" id="IPR011989">
    <property type="entry name" value="ARM-like"/>
</dbReference>
<evidence type="ECO:0000256" key="4">
    <source>
        <dbReference type="SAM" id="MobiDB-lite"/>
    </source>
</evidence>
<keyword evidence="3" id="KW-0833">Ubl conjugation pathway</keyword>
<proteinExistence type="inferred from homology"/>
<dbReference type="PANTHER" id="PTHR12696">
    <property type="entry name" value="TIP120"/>
    <property type="match status" value="1"/>
</dbReference>
<dbReference type="STRING" id="5217.A0A4Q1BGP9"/>
<dbReference type="InterPro" id="IPR039852">
    <property type="entry name" value="CAND1/CAND2"/>
</dbReference>
<dbReference type="InParanoid" id="A0A4Q1BGP9"/>
<dbReference type="GO" id="GO:0010265">
    <property type="term" value="P:SCF complex assembly"/>
    <property type="evidence" value="ECO:0007669"/>
    <property type="project" value="InterPro"/>
</dbReference>
<name>A0A4Q1BGP9_TREME</name>
<keyword evidence="7" id="KW-1185">Reference proteome</keyword>
<feature type="region of interest" description="Disordered" evidence="4">
    <location>
        <begin position="317"/>
        <end position="345"/>
    </location>
</feature>
<accession>A0A4Q1BGP9</accession>
<evidence type="ECO:0000256" key="2">
    <source>
        <dbReference type="ARBA" id="ARBA00022737"/>
    </source>
</evidence>
<evidence type="ECO:0000259" key="5">
    <source>
        <dbReference type="Pfam" id="PF08623"/>
    </source>
</evidence>
<protein>
    <recommendedName>
        <fullName evidence="5">TATA-binding protein interacting (TIP20) domain-containing protein</fullName>
    </recommendedName>
</protein>
<dbReference type="InterPro" id="IPR013932">
    <property type="entry name" value="TATA-bd_TIP120"/>
</dbReference>
<keyword evidence="2" id="KW-0677">Repeat</keyword>
<gene>
    <name evidence="6" type="ORF">M231_05984</name>
</gene>
<dbReference type="Proteomes" id="UP000289152">
    <property type="component" value="Unassembled WGS sequence"/>
</dbReference>
<dbReference type="FunCoup" id="A0A4Q1BGP9">
    <property type="interactions" value="577"/>
</dbReference>
<dbReference type="InterPro" id="IPR016024">
    <property type="entry name" value="ARM-type_fold"/>
</dbReference>
<dbReference type="AlphaFoldDB" id="A0A4Q1BGP9"/>
<evidence type="ECO:0000313" key="7">
    <source>
        <dbReference type="Proteomes" id="UP000289152"/>
    </source>
</evidence>
<evidence type="ECO:0000256" key="1">
    <source>
        <dbReference type="ARBA" id="ARBA00007657"/>
    </source>
</evidence>
<reference evidence="6 7" key="1">
    <citation type="submission" date="2016-06" db="EMBL/GenBank/DDBJ databases">
        <title>Evolution of pathogenesis and genome organization in the Tremellales.</title>
        <authorList>
            <person name="Cuomo C."/>
            <person name="Litvintseva A."/>
            <person name="Heitman J."/>
            <person name="Chen Y."/>
            <person name="Sun S."/>
            <person name="Springer D."/>
            <person name="Dromer F."/>
            <person name="Young S."/>
            <person name="Zeng Q."/>
            <person name="Chapman S."/>
            <person name="Gujja S."/>
            <person name="Saif S."/>
            <person name="Birren B."/>
        </authorList>
    </citation>
    <scope>NUCLEOTIDE SEQUENCE [LARGE SCALE GENOMIC DNA]</scope>
    <source>
        <strain evidence="6 7">ATCC 28783</strain>
    </source>
</reference>
<feature type="compositionally biased region" description="Acidic residues" evidence="4">
    <location>
        <begin position="318"/>
        <end position="345"/>
    </location>
</feature>
<comment type="caution">
    <text evidence="6">The sequence shown here is derived from an EMBL/GenBank/DDBJ whole genome shotgun (WGS) entry which is preliminary data.</text>
</comment>
<comment type="similarity">
    <text evidence="1">Belongs to the CAND family.</text>
</comment>
<dbReference type="Gene3D" id="1.25.10.10">
    <property type="entry name" value="Leucine-rich Repeat Variant"/>
    <property type="match status" value="1"/>
</dbReference>